<feature type="compositionally biased region" description="Low complexity" evidence="1">
    <location>
        <begin position="1"/>
        <end position="18"/>
    </location>
</feature>
<dbReference type="EMBL" id="BPLF01000004">
    <property type="protein sequence ID" value="GIX64940.1"/>
    <property type="molecule type" value="Genomic_DNA"/>
</dbReference>
<feature type="compositionally biased region" description="Polar residues" evidence="1">
    <location>
        <begin position="474"/>
        <end position="484"/>
    </location>
</feature>
<dbReference type="PANTHER" id="PTHR24216">
    <property type="entry name" value="PAXILLIN-RELATED"/>
    <property type="match status" value="1"/>
</dbReference>
<feature type="region of interest" description="Disordered" evidence="1">
    <location>
        <begin position="740"/>
        <end position="800"/>
    </location>
</feature>
<proteinExistence type="predicted"/>
<organism evidence="2 3">
    <name type="scientific">Babesia caballi</name>
    <dbReference type="NCBI Taxonomy" id="5871"/>
    <lineage>
        <taxon>Eukaryota</taxon>
        <taxon>Sar</taxon>
        <taxon>Alveolata</taxon>
        <taxon>Apicomplexa</taxon>
        <taxon>Aconoidasida</taxon>
        <taxon>Piroplasmida</taxon>
        <taxon>Babesiidae</taxon>
        <taxon>Babesia</taxon>
    </lineage>
</organism>
<protein>
    <submittedName>
        <fullName evidence="2">1-phosphatidylinositol 4,5-bisphosphate phosphodiesterase beta-2-like protein, putative</fullName>
    </submittedName>
</protein>
<feature type="region of interest" description="Disordered" evidence="1">
    <location>
        <begin position="1"/>
        <end position="38"/>
    </location>
</feature>
<accession>A0AAV4LZ61</accession>
<dbReference type="Proteomes" id="UP001497744">
    <property type="component" value="Unassembled WGS sequence"/>
</dbReference>
<feature type="compositionally biased region" description="Polar residues" evidence="1">
    <location>
        <begin position="19"/>
        <end position="28"/>
    </location>
</feature>
<name>A0AAV4LZ61_BABCB</name>
<reference evidence="2 3" key="1">
    <citation type="submission" date="2021-06" db="EMBL/GenBank/DDBJ databases">
        <title>Genome sequence of Babesia caballi.</title>
        <authorList>
            <person name="Yamagishi J."/>
            <person name="Kidaka T."/>
            <person name="Ochi A."/>
        </authorList>
    </citation>
    <scope>NUCLEOTIDE SEQUENCE [LARGE SCALE GENOMIC DNA]</scope>
    <source>
        <strain evidence="2">USDA-D6B2</strain>
    </source>
</reference>
<evidence type="ECO:0000256" key="1">
    <source>
        <dbReference type="SAM" id="MobiDB-lite"/>
    </source>
</evidence>
<keyword evidence="3" id="KW-1185">Reference proteome</keyword>
<evidence type="ECO:0000313" key="3">
    <source>
        <dbReference type="Proteomes" id="UP001497744"/>
    </source>
</evidence>
<evidence type="ECO:0000313" key="2">
    <source>
        <dbReference type="EMBL" id="GIX64940.1"/>
    </source>
</evidence>
<gene>
    <name evidence="2" type="ORF">BcabD6B2_43750</name>
</gene>
<feature type="region of interest" description="Disordered" evidence="1">
    <location>
        <begin position="462"/>
        <end position="493"/>
    </location>
</feature>
<comment type="caution">
    <text evidence="2">The sequence shown here is derived from an EMBL/GenBank/DDBJ whole genome shotgun (WGS) entry which is preliminary data.</text>
</comment>
<dbReference type="GeneID" id="94196421"/>
<feature type="compositionally biased region" description="Polar residues" evidence="1">
    <location>
        <begin position="776"/>
        <end position="785"/>
    </location>
</feature>
<feature type="compositionally biased region" description="Low complexity" evidence="1">
    <location>
        <begin position="740"/>
        <end position="758"/>
    </location>
</feature>
<feature type="compositionally biased region" description="Pro residues" evidence="1">
    <location>
        <begin position="651"/>
        <end position="671"/>
    </location>
</feature>
<sequence>MRQGTRASVSTASSAGSVKPTTSQTAQSPAKDAKKPAAKLPRMFTHQVLTGFLNDVFSSCTFVTRPPVDANVVNLAQGSPASPRRYMLVLRLGKKGLVYEIISHNFDPPSKGSKSAKPDKNLKAEQLAVGTANALRENFTQPTSLSQVPTAILKGHVDKSLNRGGLWAYMSLPSFIGGGATDETAVRERRERILVSAENGIPPISGDAIVSLLYVLHSLKAASFVRDVCVALCQEYLEHHTDLRSFVQVLYLGSAAGALSEALVTQQVNTRLNNIQVLEALNSEDLVLLLGCFSDRAALNLAALRKVLLILVEEVEVLGPNCVLCLASVLVKLDYRFHANSHFTNQLVYQLATSFDKIPMDAIILVCALGFVRCDFPHFDSILDSILLKFHLLDHQLLVLIGAAYAFSRRLMSDVDALHLEAPRSAHVYHCLEFYITTLLKNALVESEGMVGTLCYSSGSSVDVSPSAGGGSRARNTLRQGTRTPSAAAPAVAPAQPAASSMQPFGDFPTPSNSSKLFYLNLVEDCCIRYEELSFDSLSLLCFSLLTFHIDISPLHEAMMVAQGLLLRKSRNPVKLKETTTAEMEHQYDMCYAILQYAQAPTDGEAPLELGGLRSQCAPVAPEPSDDTVEPPSASEPVSETAPVDEAATPAVPPAPAATPPASPESSPTPPLTEVAAPAPKAQPAPPSAPAQNDFAPRVLESVTAALSGMTAEGNLTAENLLRVLQPILAAKAGVSAEAKAKTSAPPASPAKSPTLTARVPRAADVPSPLLKTRSKGSSATTSPLTKPRPAPARAPVPASHNATTSYQVMYAIRQLRYHRATLVKHRVYIKHSYVKAGKSMRH</sequence>
<feature type="compositionally biased region" description="Low complexity" evidence="1">
    <location>
        <begin position="641"/>
        <end position="650"/>
    </location>
</feature>
<dbReference type="AlphaFoldDB" id="A0AAV4LZ61"/>
<feature type="region of interest" description="Disordered" evidence="1">
    <location>
        <begin position="616"/>
        <end position="693"/>
    </location>
</feature>
<dbReference type="RefSeq" id="XP_067717009.1">
    <property type="nucleotide sequence ID" value="XM_067860908.1"/>
</dbReference>